<evidence type="ECO:0000313" key="2">
    <source>
        <dbReference type="EMBL" id="QLL74353.1"/>
    </source>
</evidence>
<feature type="region of interest" description="Disordered" evidence="1">
    <location>
        <begin position="1"/>
        <end position="26"/>
    </location>
</feature>
<feature type="compositionally biased region" description="Polar residues" evidence="1">
    <location>
        <begin position="15"/>
        <end position="25"/>
    </location>
</feature>
<reference evidence="2 3" key="1">
    <citation type="submission" date="2020-01" db="EMBL/GenBank/DDBJ databases">
        <title>Complete and circular genome sequences of six lactobacillus isolates from horses.</title>
        <authorList>
            <person name="Hassan H.M."/>
        </authorList>
    </citation>
    <scope>NUCLEOTIDE SEQUENCE [LARGE SCALE GENOMIC DNA]</scope>
    <source>
        <strain evidence="2 3">1D</strain>
    </source>
</reference>
<dbReference type="AlphaFoldDB" id="A0A7H9E9K4"/>
<dbReference type="RefSeq" id="WP_180860459.1">
    <property type="nucleotide sequence ID" value="NZ_CP047415.1"/>
</dbReference>
<proteinExistence type="predicted"/>
<evidence type="ECO:0000256" key="1">
    <source>
        <dbReference type="SAM" id="MobiDB-lite"/>
    </source>
</evidence>
<gene>
    <name evidence="2" type="ORF">GTO85_08325</name>
</gene>
<protein>
    <submittedName>
        <fullName evidence="2">Uncharacterized protein</fullName>
    </submittedName>
</protein>
<organism evidence="2 3">
    <name type="scientific">Lactobacillus crispatus</name>
    <dbReference type="NCBI Taxonomy" id="47770"/>
    <lineage>
        <taxon>Bacteria</taxon>
        <taxon>Bacillati</taxon>
        <taxon>Bacillota</taxon>
        <taxon>Bacilli</taxon>
        <taxon>Lactobacillales</taxon>
        <taxon>Lactobacillaceae</taxon>
        <taxon>Lactobacillus</taxon>
    </lineage>
</organism>
<evidence type="ECO:0000313" key="3">
    <source>
        <dbReference type="Proteomes" id="UP000510660"/>
    </source>
</evidence>
<dbReference type="EMBL" id="CP047415">
    <property type="protein sequence ID" value="QLL74353.1"/>
    <property type="molecule type" value="Genomic_DNA"/>
</dbReference>
<sequence length="97" mass="10613">MVRQLPKGIEMARGTNGQIESTSTRRAWHGARASIVHSRGTNSMKVYSLNNKGSTLRRIQNRAKSMSISVSYKRNGRDASVFVLGKSKKSSTGRSSG</sequence>
<dbReference type="Proteomes" id="UP000510660">
    <property type="component" value="Chromosome"/>
</dbReference>
<name>A0A7H9E9K4_9LACO</name>
<accession>A0A7H9E9K4</accession>